<gene>
    <name evidence="1" type="ORF">KPL71_004368</name>
</gene>
<accession>A0ACB8N4T7</accession>
<keyword evidence="2" id="KW-1185">Reference proteome</keyword>
<proteinExistence type="predicted"/>
<name>A0ACB8N4T7_CITSI</name>
<evidence type="ECO:0000313" key="1">
    <source>
        <dbReference type="EMBL" id="KAH9792975.1"/>
    </source>
</evidence>
<dbReference type="Proteomes" id="UP000829398">
    <property type="component" value="Chromosome 2"/>
</dbReference>
<dbReference type="EMBL" id="CM039171">
    <property type="protein sequence ID" value="KAH9792975.1"/>
    <property type="molecule type" value="Genomic_DNA"/>
</dbReference>
<protein>
    <submittedName>
        <fullName evidence="1">Tricyclene synthase</fullName>
    </submittedName>
</protein>
<sequence>MLPILELIDDVQRLGLGYRFENEIKRALHRILSWQGYDHVNPEKDLYVAAQATRTFMDTEGNFTETVHKDVKGVLSLNEASYLAFEGEDILNEALTFSRTHLNQLKTKLNPYMSELVSHSLELPRHYRMRRLEVRWYTEAYCKKDANCMLLEFAKLDFNRVESIYQEEIKNLTRWWKDIDLAKNLKFARDRLMECFIWSVGMVPKPQYSNCRRVLTKVAAFVTIIDDIYDVYGTLDELELFTYAVERFVQNFKFNNTTYIYCYSKLSGDVARWDINAVNDLPNYMKLSFLALYNTVNEMGYDILKQHGEIIIPYLTKAWAHLCKSFLQESKWSYNKYTPTFEEYLENAWRSSSGGLSLVHSYFLLGRSINKKALESLEKYHNLIRWPSTIFRLSNDLATSKHPFAEPFVETAFNLARIAH</sequence>
<evidence type="ECO:0000313" key="2">
    <source>
        <dbReference type="Proteomes" id="UP000829398"/>
    </source>
</evidence>
<organism evidence="1 2">
    <name type="scientific">Citrus sinensis</name>
    <name type="common">Sweet orange</name>
    <name type="synonym">Citrus aurantium var. sinensis</name>
    <dbReference type="NCBI Taxonomy" id="2711"/>
    <lineage>
        <taxon>Eukaryota</taxon>
        <taxon>Viridiplantae</taxon>
        <taxon>Streptophyta</taxon>
        <taxon>Embryophyta</taxon>
        <taxon>Tracheophyta</taxon>
        <taxon>Spermatophyta</taxon>
        <taxon>Magnoliopsida</taxon>
        <taxon>eudicotyledons</taxon>
        <taxon>Gunneridae</taxon>
        <taxon>Pentapetalae</taxon>
        <taxon>rosids</taxon>
        <taxon>malvids</taxon>
        <taxon>Sapindales</taxon>
        <taxon>Rutaceae</taxon>
        <taxon>Aurantioideae</taxon>
        <taxon>Citrus</taxon>
    </lineage>
</organism>
<reference evidence="2" key="1">
    <citation type="journal article" date="2023" name="Hortic. Res.">
        <title>A chromosome-level phased genome enabling allele-level studies in sweet orange: a case study on citrus Huanglongbing tolerance.</title>
        <authorList>
            <person name="Wu B."/>
            <person name="Yu Q."/>
            <person name="Deng Z."/>
            <person name="Duan Y."/>
            <person name="Luo F."/>
            <person name="Gmitter F. Jr."/>
        </authorList>
    </citation>
    <scope>NUCLEOTIDE SEQUENCE [LARGE SCALE GENOMIC DNA]</scope>
    <source>
        <strain evidence="2">cv. Valencia</strain>
    </source>
</reference>
<comment type="caution">
    <text evidence="1">The sequence shown here is derived from an EMBL/GenBank/DDBJ whole genome shotgun (WGS) entry which is preliminary data.</text>
</comment>